<gene>
    <name evidence="1" type="ORF">SAMN04487766_10661</name>
</gene>
<dbReference type="OrthoDB" id="3267710at2"/>
<dbReference type="EMBL" id="FNHU01000006">
    <property type="protein sequence ID" value="SDM73238.1"/>
    <property type="molecule type" value="Genomic_DNA"/>
</dbReference>
<dbReference type="Proteomes" id="UP000199671">
    <property type="component" value="Unassembled WGS sequence"/>
</dbReference>
<dbReference type="AlphaFoldDB" id="A0A1G9VLV2"/>
<evidence type="ECO:0000313" key="2">
    <source>
        <dbReference type="Proteomes" id="UP000199671"/>
    </source>
</evidence>
<organism evidence="1 2">
    <name type="scientific">Actinomyces ruminicola</name>
    <dbReference type="NCBI Taxonomy" id="332524"/>
    <lineage>
        <taxon>Bacteria</taxon>
        <taxon>Bacillati</taxon>
        <taxon>Actinomycetota</taxon>
        <taxon>Actinomycetes</taxon>
        <taxon>Actinomycetales</taxon>
        <taxon>Actinomycetaceae</taxon>
        <taxon>Actinomyces</taxon>
    </lineage>
</organism>
<sequence length="125" mass="13368">MTRIEATAQYCDGWWAVEFTLQGHEYSTQARRLDEVVPTVADAAALMTGQPADDFEVHCEVRNANYVDAVEQYKAAAQASAKAGAAAAAASRRAVALLRADGLPLRDIATLMGVSTQRVSQLARG</sequence>
<dbReference type="RefSeq" id="WP_092609757.1">
    <property type="nucleotide sequence ID" value="NZ_FNHU01000006.1"/>
</dbReference>
<proteinExistence type="predicted"/>
<protein>
    <submittedName>
        <fullName evidence="1">Uncharacterized protein</fullName>
    </submittedName>
</protein>
<reference evidence="1 2" key="1">
    <citation type="submission" date="2016-10" db="EMBL/GenBank/DDBJ databases">
        <authorList>
            <person name="de Groot N.N."/>
        </authorList>
    </citation>
    <scope>NUCLEOTIDE SEQUENCE [LARGE SCALE GENOMIC DNA]</scope>
    <source>
        <strain evidence="1 2">KPR-7B</strain>
    </source>
</reference>
<evidence type="ECO:0000313" key="1">
    <source>
        <dbReference type="EMBL" id="SDM73238.1"/>
    </source>
</evidence>
<accession>A0A1G9VLV2</accession>
<name>A0A1G9VLV2_9ACTO</name>